<dbReference type="InterPro" id="IPR050263">
    <property type="entry name" value="Bact_Fimbrial_Adh_Pro"/>
</dbReference>
<keyword evidence="3 5" id="KW-0732">Signal</keyword>
<dbReference type="Pfam" id="PF22003">
    <property type="entry name" value="MrkDrd"/>
    <property type="match status" value="1"/>
</dbReference>
<feature type="chain" id="PRO_5033324872" evidence="5">
    <location>
        <begin position="26"/>
        <end position="328"/>
    </location>
</feature>
<dbReference type="OrthoDB" id="6580839at2"/>
<dbReference type="Proteomes" id="UP000290875">
    <property type="component" value="Unassembled WGS sequence"/>
</dbReference>
<dbReference type="InterPro" id="IPR000259">
    <property type="entry name" value="Adhesion_dom_fimbrial"/>
</dbReference>
<accession>A0A2T4XYI1</accession>
<evidence type="ECO:0000259" key="7">
    <source>
        <dbReference type="Pfam" id="PF22003"/>
    </source>
</evidence>
<dbReference type="SUPFAM" id="SSF49401">
    <property type="entry name" value="Bacterial adhesins"/>
    <property type="match status" value="1"/>
</dbReference>
<name>A0A2T4XYI1_ENTCL</name>
<feature type="signal peptide" evidence="5">
    <location>
        <begin position="1"/>
        <end position="25"/>
    </location>
</feature>
<dbReference type="Gene3D" id="2.60.40.3310">
    <property type="match status" value="1"/>
</dbReference>
<comment type="subcellular location">
    <subcellularLocation>
        <location evidence="1">Fimbrium</location>
    </subcellularLocation>
</comment>
<dbReference type="InterPro" id="IPR036937">
    <property type="entry name" value="Adhesion_dom_fimbrial_sf"/>
</dbReference>
<feature type="domain" description="Fimbrial-type adhesion" evidence="6">
    <location>
        <begin position="183"/>
        <end position="327"/>
    </location>
</feature>
<evidence type="ECO:0000259" key="6">
    <source>
        <dbReference type="Pfam" id="PF00419"/>
    </source>
</evidence>
<evidence type="ECO:0000313" key="8">
    <source>
        <dbReference type="EMBL" id="PTM34977.1"/>
    </source>
</evidence>
<dbReference type="PANTHER" id="PTHR33420:SF3">
    <property type="entry name" value="FIMBRIAL SUBUNIT ELFA"/>
    <property type="match status" value="1"/>
</dbReference>
<evidence type="ECO:0000256" key="2">
    <source>
        <dbReference type="ARBA" id="ARBA00006671"/>
    </source>
</evidence>
<dbReference type="InterPro" id="IPR008966">
    <property type="entry name" value="Adhesion_dom_sf"/>
</dbReference>
<feature type="domain" description="MrkD-like receptor binding" evidence="7">
    <location>
        <begin position="36"/>
        <end position="161"/>
    </location>
</feature>
<evidence type="ECO:0000256" key="4">
    <source>
        <dbReference type="ARBA" id="ARBA00023263"/>
    </source>
</evidence>
<dbReference type="Gene3D" id="2.60.40.1090">
    <property type="entry name" value="Fimbrial-type adhesion domain"/>
    <property type="match status" value="1"/>
</dbReference>
<organism evidence="8 10">
    <name type="scientific">Enterobacter cloacae</name>
    <dbReference type="NCBI Taxonomy" id="550"/>
    <lineage>
        <taxon>Bacteria</taxon>
        <taxon>Pseudomonadati</taxon>
        <taxon>Pseudomonadota</taxon>
        <taxon>Gammaproteobacteria</taxon>
        <taxon>Enterobacterales</taxon>
        <taxon>Enterobacteriaceae</taxon>
        <taxon>Enterobacter</taxon>
        <taxon>Enterobacter cloacae complex</taxon>
    </lineage>
</organism>
<dbReference type="GO" id="GO:0043709">
    <property type="term" value="P:cell adhesion involved in single-species biofilm formation"/>
    <property type="evidence" value="ECO:0007669"/>
    <property type="project" value="TreeGrafter"/>
</dbReference>
<keyword evidence="4" id="KW-0281">Fimbrium</keyword>
<proteinExistence type="inferred from homology"/>
<evidence type="ECO:0000313" key="11">
    <source>
        <dbReference type="Proteomes" id="UP000290875"/>
    </source>
</evidence>
<dbReference type="Pfam" id="PF00419">
    <property type="entry name" value="Fimbrial"/>
    <property type="match status" value="1"/>
</dbReference>
<dbReference type="Proteomes" id="UP000241614">
    <property type="component" value="Unassembled WGS sequence"/>
</dbReference>
<evidence type="ECO:0000313" key="9">
    <source>
        <dbReference type="EMBL" id="RXW30501.1"/>
    </source>
</evidence>
<sequence>MQIVKQCFFFLILATAALFMPHAKATCNSTDLPKQINVASISVSTSLAVGATIPGTEQTVHISGNCTSPDDNGLPIVSCYYGTGNEISGLTGVYESGVQGIGVALMNDKGQRITGAGGVYCNSTSTPLGYVSDNDQRTFSFDVTLELVKTSNTVTSGTLAQDQTKFGIGVYQHEGIGSPNTISYAGNVILKEVTCSVSPKSLTVTLGDFPVSDFTGTGTLTSPHTFDININCNDTVQPEAMITSANGYDTNFPGVINLTQETGVATGIGVQMLFDGEIPDFGTYRNTAGIAQANETLAIPFQVRYEQTAADVTPGSANSIATITLGYK</sequence>
<dbReference type="AlphaFoldDB" id="A0A2T4XYI1"/>
<gene>
    <name evidence="8" type="ORF">DA103_14245</name>
    <name evidence="9" type="ORF">DM877_02510</name>
</gene>
<dbReference type="GO" id="GO:0009289">
    <property type="term" value="C:pilus"/>
    <property type="evidence" value="ECO:0007669"/>
    <property type="project" value="UniProtKB-SubCell"/>
</dbReference>
<evidence type="ECO:0000313" key="10">
    <source>
        <dbReference type="Proteomes" id="UP000241614"/>
    </source>
</evidence>
<evidence type="ECO:0000256" key="3">
    <source>
        <dbReference type="ARBA" id="ARBA00022729"/>
    </source>
</evidence>
<dbReference type="RefSeq" id="WP_108090549.1">
    <property type="nucleotide sequence ID" value="NZ_PZPP01000014.1"/>
</dbReference>
<protein>
    <submittedName>
        <fullName evidence="8">Ferrous iron transporter B</fullName>
    </submittedName>
</protein>
<dbReference type="InterPro" id="IPR054160">
    <property type="entry name" value="MrkD_recept-bd"/>
</dbReference>
<comment type="similarity">
    <text evidence="2">Belongs to the fimbrial protein family.</text>
</comment>
<reference evidence="9 11" key="2">
    <citation type="submission" date="2018-06" db="EMBL/GenBank/DDBJ databases">
        <title>Carbapenemase-producing Enterobacteriaceae present in wastewater treatment plant effluent and nearby surface waters in the US.</title>
        <authorList>
            <person name="Mathys D.A."/>
            <person name="Mollenkopf D.F."/>
            <person name="Feicht S.M."/>
            <person name="Adams R.J."/>
            <person name="Albers A.L."/>
            <person name="Grooters S.V."/>
            <person name="Stuever D.M."/>
            <person name="Daniels J.B."/>
            <person name="Wittum T.E."/>
        </authorList>
    </citation>
    <scope>NUCLEOTIDE SEQUENCE [LARGE SCALE GENOMIC DNA]</scope>
    <source>
        <strain evidence="9 11">GEO_4_Eff_A</strain>
    </source>
</reference>
<dbReference type="EMBL" id="PZPP01000014">
    <property type="protein sequence ID" value="PTM34977.1"/>
    <property type="molecule type" value="Genomic_DNA"/>
</dbReference>
<reference evidence="8 10" key="1">
    <citation type="submission" date="2018-04" db="EMBL/GenBank/DDBJ databases">
        <title>Genome sequencing reveals highly heavy metal resistance and biotechnology application of the novel Enterobacter cloacae amazonensis isolated from wastewater river in Manaus - Amazonas.</title>
        <authorList>
            <person name="Astolfi M.C.T."/>
            <person name="Carvalho E.B.D.S."/>
            <person name="Lacerda L.B."/>
            <person name="Pinto M.V."/>
            <person name="Nogueira V.B."/>
            <person name="Barros A.M."/>
            <person name="Astolfi-Filho S."/>
        </authorList>
    </citation>
    <scope>NUCLEOTIDE SEQUENCE [LARGE SCALE GENOMIC DNA]</scope>
    <source>
        <strain evidence="8">Amazonensis</strain>
        <strain evidence="10">amazonensis</strain>
    </source>
</reference>
<comment type="caution">
    <text evidence="8">The sequence shown here is derived from an EMBL/GenBank/DDBJ whole genome shotgun (WGS) entry which is preliminary data.</text>
</comment>
<dbReference type="EMBL" id="QJSL01000002">
    <property type="protein sequence ID" value="RXW30501.1"/>
    <property type="molecule type" value="Genomic_DNA"/>
</dbReference>
<evidence type="ECO:0000256" key="1">
    <source>
        <dbReference type="ARBA" id="ARBA00004561"/>
    </source>
</evidence>
<dbReference type="PANTHER" id="PTHR33420">
    <property type="entry name" value="FIMBRIAL SUBUNIT ELFA-RELATED"/>
    <property type="match status" value="1"/>
</dbReference>
<evidence type="ECO:0000256" key="5">
    <source>
        <dbReference type="SAM" id="SignalP"/>
    </source>
</evidence>